<comment type="caution">
    <text evidence="7">Lacks conserved residue(s) required for the propagation of feature annotation.</text>
</comment>
<dbReference type="InterPro" id="IPR004681">
    <property type="entry name" value="TRAP_DctM"/>
</dbReference>
<dbReference type="OrthoDB" id="9796052at2"/>
<comment type="similarity">
    <text evidence="7">Belongs to the TRAP transporter large permease family.</text>
</comment>
<feature type="transmembrane region" description="Helical" evidence="7">
    <location>
        <begin position="403"/>
        <end position="421"/>
    </location>
</feature>
<feature type="domain" description="TRAP C4-dicarboxylate transport system permease DctM subunit" evidence="8">
    <location>
        <begin position="13"/>
        <end position="420"/>
    </location>
</feature>
<evidence type="ECO:0000313" key="9">
    <source>
        <dbReference type="EMBL" id="TFY98611.1"/>
    </source>
</evidence>
<evidence type="ECO:0000256" key="1">
    <source>
        <dbReference type="ARBA" id="ARBA00004429"/>
    </source>
</evidence>
<dbReference type="Pfam" id="PF06808">
    <property type="entry name" value="DctM"/>
    <property type="match status" value="1"/>
</dbReference>
<evidence type="ECO:0000256" key="7">
    <source>
        <dbReference type="RuleBase" id="RU369079"/>
    </source>
</evidence>
<dbReference type="Proteomes" id="UP000297564">
    <property type="component" value="Unassembled WGS sequence"/>
</dbReference>
<comment type="subunit">
    <text evidence="7">The complex comprises the extracytoplasmic solute receptor protein and the two transmembrane proteins.</text>
</comment>
<dbReference type="InterPro" id="IPR010656">
    <property type="entry name" value="DctM"/>
</dbReference>
<dbReference type="GO" id="GO:0022857">
    <property type="term" value="F:transmembrane transporter activity"/>
    <property type="evidence" value="ECO:0007669"/>
    <property type="project" value="UniProtKB-UniRule"/>
</dbReference>
<evidence type="ECO:0000256" key="6">
    <source>
        <dbReference type="ARBA" id="ARBA00023136"/>
    </source>
</evidence>
<feature type="transmembrane region" description="Helical" evidence="7">
    <location>
        <begin position="278"/>
        <end position="301"/>
    </location>
</feature>
<protein>
    <recommendedName>
        <fullName evidence="7">TRAP transporter large permease protein</fullName>
    </recommendedName>
</protein>
<organism evidence="9 10">
    <name type="scientific">Ramlibacter rhizophilus</name>
    <dbReference type="NCBI Taxonomy" id="1781167"/>
    <lineage>
        <taxon>Bacteria</taxon>
        <taxon>Pseudomonadati</taxon>
        <taxon>Pseudomonadota</taxon>
        <taxon>Betaproteobacteria</taxon>
        <taxon>Burkholderiales</taxon>
        <taxon>Comamonadaceae</taxon>
        <taxon>Ramlibacter</taxon>
    </lineage>
</organism>
<feature type="transmembrane region" description="Helical" evidence="7">
    <location>
        <begin position="62"/>
        <end position="79"/>
    </location>
</feature>
<dbReference type="PANTHER" id="PTHR33362">
    <property type="entry name" value="SIALIC ACID TRAP TRANSPORTER PERMEASE PROTEIN SIAT-RELATED"/>
    <property type="match status" value="1"/>
</dbReference>
<feature type="transmembrane region" description="Helical" evidence="7">
    <location>
        <begin position="141"/>
        <end position="167"/>
    </location>
</feature>
<evidence type="ECO:0000256" key="4">
    <source>
        <dbReference type="ARBA" id="ARBA00022692"/>
    </source>
</evidence>
<dbReference type="PIRSF" id="PIRSF006066">
    <property type="entry name" value="HI0050"/>
    <property type="match status" value="1"/>
</dbReference>
<feature type="transmembrane region" description="Helical" evidence="7">
    <location>
        <begin position="218"/>
        <end position="242"/>
    </location>
</feature>
<feature type="transmembrane region" description="Helical" evidence="7">
    <location>
        <begin position="321"/>
        <end position="354"/>
    </location>
</feature>
<comment type="function">
    <text evidence="7">Part of the tripartite ATP-independent periplasmic (TRAP) transport system.</text>
</comment>
<evidence type="ECO:0000313" key="10">
    <source>
        <dbReference type="Proteomes" id="UP000297564"/>
    </source>
</evidence>
<keyword evidence="4 7" id="KW-0812">Transmembrane</keyword>
<dbReference type="PANTHER" id="PTHR33362:SF5">
    <property type="entry name" value="C4-DICARBOXYLATE TRAP TRANSPORTER LARGE PERMEASE PROTEIN DCTM"/>
    <property type="match status" value="1"/>
</dbReference>
<dbReference type="RefSeq" id="WP_135285762.1">
    <property type="nucleotide sequence ID" value="NZ_SMLL01000005.1"/>
</dbReference>
<keyword evidence="3 7" id="KW-0997">Cell inner membrane</keyword>
<keyword evidence="7" id="KW-0813">Transport</keyword>
<accession>A0A4Z0BIQ1</accession>
<evidence type="ECO:0000256" key="5">
    <source>
        <dbReference type="ARBA" id="ARBA00022989"/>
    </source>
</evidence>
<feature type="transmembrane region" description="Helical" evidence="7">
    <location>
        <begin position="99"/>
        <end position="129"/>
    </location>
</feature>
<feature type="transmembrane region" description="Helical" evidence="7">
    <location>
        <begin position="173"/>
        <end position="197"/>
    </location>
</feature>
<dbReference type="AlphaFoldDB" id="A0A4Z0BIQ1"/>
<evidence type="ECO:0000256" key="2">
    <source>
        <dbReference type="ARBA" id="ARBA00022475"/>
    </source>
</evidence>
<dbReference type="EMBL" id="SMLL01000005">
    <property type="protein sequence ID" value="TFY98611.1"/>
    <property type="molecule type" value="Genomic_DNA"/>
</dbReference>
<evidence type="ECO:0000259" key="8">
    <source>
        <dbReference type="Pfam" id="PF06808"/>
    </source>
</evidence>
<feature type="transmembrane region" description="Helical" evidence="7">
    <location>
        <begin position="361"/>
        <end position="383"/>
    </location>
</feature>
<reference evidence="9 10" key="1">
    <citation type="submission" date="2019-03" db="EMBL/GenBank/DDBJ databases">
        <title>Ramlibacter rhizophilus CCTCC AB2015357, whole genome shotgun sequence.</title>
        <authorList>
            <person name="Zhang X."/>
            <person name="Feng G."/>
            <person name="Zhu H."/>
        </authorList>
    </citation>
    <scope>NUCLEOTIDE SEQUENCE [LARGE SCALE GENOMIC DNA]</scope>
    <source>
        <strain evidence="9 10">CCTCC AB2015357</strain>
    </source>
</reference>
<keyword evidence="2" id="KW-1003">Cell membrane</keyword>
<gene>
    <name evidence="9" type="ORF">EZ242_13850</name>
</gene>
<proteinExistence type="inferred from homology"/>
<dbReference type="GO" id="GO:0005886">
    <property type="term" value="C:plasma membrane"/>
    <property type="evidence" value="ECO:0007669"/>
    <property type="project" value="UniProtKB-SubCell"/>
</dbReference>
<keyword evidence="10" id="KW-1185">Reference proteome</keyword>
<feature type="transmembrane region" description="Helical" evidence="7">
    <location>
        <begin position="31"/>
        <end position="50"/>
    </location>
</feature>
<name>A0A4Z0BIQ1_9BURK</name>
<sequence length="433" mass="44663">MSAEVAGLVGVLAALLLMFTGANVAIAMAAVGMVGVSLFVGVNVGFDSLAPTIFSRISNYDLAVLPLFILMGQLMFASGGGERLYAAARAWMGHLSGGLAVATVAACAGFAAISGSAIATAATIGAFALPEMRKAGYPMGFAGATVAASGTLGILIPPSVTFIIYGILVNESIGRLFIAGIAPGLLMALGFVAVVVWRERRRVGGDGRPPRASSRERLRALGGLAEPALLLVVVIGGMFGGVFTPNEAGAVGAMSALATGLARRALSWPAISRALTETVVTSAVVIFIIAASAVLSTFLTVTRIPFTLADTINGSELPQFVVLGLMVLGYLVAGMVMEILPVIIITAPIFAPIVVNMGYDLVWFGVLIVVLGQAGMITPPVGVNIFVVKRMLREATLGELFRAVWPFVGVMGAIVALMLAWKGSIDFFLGLFE</sequence>
<evidence type="ECO:0000256" key="3">
    <source>
        <dbReference type="ARBA" id="ARBA00022519"/>
    </source>
</evidence>
<comment type="caution">
    <text evidence="9">The sequence shown here is derived from an EMBL/GenBank/DDBJ whole genome shotgun (WGS) entry which is preliminary data.</text>
</comment>
<keyword evidence="6 7" id="KW-0472">Membrane</keyword>
<comment type="subcellular location">
    <subcellularLocation>
        <location evidence="1 7">Cell inner membrane</location>
        <topology evidence="1 7">Multi-pass membrane protein</topology>
    </subcellularLocation>
</comment>
<keyword evidence="5 7" id="KW-1133">Transmembrane helix</keyword>
<dbReference type="NCBIfam" id="TIGR00786">
    <property type="entry name" value="dctM"/>
    <property type="match status" value="1"/>
</dbReference>